<evidence type="ECO:0000313" key="2">
    <source>
        <dbReference type="Proteomes" id="UP000639606"/>
    </source>
</evidence>
<dbReference type="EMBL" id="BMRG01000001">
    <property type="protein sequence ID" value="GGP37420.1"/>
    <property type="molecule type" value="Genomic_DNA"/>
</dbReference>
<dbReference type="Proteomes" id="UP000639606">
    <property type="component" value="Unassembled WGS sequence"/>
</dbReference>
<protein>
    <submittedName>
        <fullName evidence="1">Uncharacterized protein</fullName>
    </submittedName>
</protein>
<comment type="caution">
    <text evidence="1">The sequence shown here is derived from an EMBL/GenBank/DDBJ whole genome shotgun (WGS) entry which is preliminary data.</text>
</comment>
<sequence>MTVQQEWEEAVRALLVGAHRAGLDTGELLDRCAALGVAAHAAVLPPVLDEPLLAPAPAAADQVAGERARAVLAQILALDDQVLLTEWCGMASAAGVVAEHRHLPALLGLATAHHGLRQAVTAVLGARGRWLAAIRPGWAWAAAAPGDAEVDLAEALDLPASARLAALRRARAADPRGAGAFIAGQFAAQRRAGDRQVLVSALETGLGPEDEPLLERALDDRAVGVHDEALRLLRGLPGSALAQRAAERLHRGLWLTADGFDVQSDELWTVLEPEPDEARDLMRDGSEVGVTNRIRAAAASVPPRHWTDRLGTDDAGAAAVLERGPWAQALLRGVALRLRLAADPRPWAVAATRALTGMEQLEMLAALPTDLAARTVVELSGQWNYDLLDHACSQLPAPWSAEATAGLLDRYAAARDPRWRAGRPPAVLLSRGDAEVLGANWARITERWPEHTTELDLLRLRVQLRAAFTEPTADQTAEPTGRNPQ</sequence>
<accession>A0A918AHD5</accession>
<dbReference type="InterPro" id="IPR043746">
    <property type="entry name" value="DUF5691"/>
</dbReference>
<reference evidence="1" key="1">
    <citation type="journal article" date="2014" name="Int. J. Syst. Evol. Microbiol.">
        <title>Complete genome sequence of Corynebacterium casei LMG S-19264T (=DSM 44701T), isolated from a smear-ripened cheese.</title>
        <authorList>
            <consortium name="US DOE Joint Genome Institute (JGI-PGF)"/>
            <person name="Walter F."/>
            <person name="Albersmeier A."/>
            <person name="Kalinowski J."/>
            <person name="Ruckert C."/>
        </authorList>
    </citation>
    <scope>NUCLEOTIDE SEQUENCE</scope>
    <source>
        <strain evidence="1">JCM 3313</strain>
    </source>
</reference>
<keyword evidence="2" id="KW-1185">Reference proteome</keyword>
<proteinExistence type="predicted"/>
<dbReference type="AlphaFoldDB" id="A0A918AHD5"/>
<dbReference type="Pfam" id="PF18944">
    <property type="entry name" value="DUF5691"/>
    <property type="match status" value="1"/>
</dbReference>
<gene>
    <name evidence="1" type="ORF">GCM10010185_05980</name>
</gene>
<reference evidence="1" key="2">
    <citation type="submission" date="2020-09" db="EMBL/GenBank/DDBJ databases">
        <authorList>
            <person name="Sun Q."/>
            <person name="Ohkuma M."/>
        </authorList>
    </citation>
    <scope>NUCLEOTIDE SEQUENCE</scope>
    <source>
        <strain evidence="1">JCM 3313</strain>
    </source>
</reference>
<dbReference type="RefSeq" id="WP_189221442.1">
    <property type="nucleotide sequence ID" value="NZ_BMRG01000001.1"/>
</dbReference>
<evidence type="ECO:0000313" key="1">
    <source>
        <dbReference type="EMBL" id="GGP37420.1"/>
    </source>
</evidence>
<organism evidence="1 2">
    <name type="scientific">Saccharothrix coeruleofusca</name>
    <dbReference type="NCBI Taxonomy" id="33919"/>
    <lineage>
        <taxon>Bacteria</taxon>
        <taxon>Bacillati</taxon>
        <taxon>Actinomycetota</taxon>
        <taxon>Actinomycetes</taxon>
        <taxon>Pseudonocardiales</taxon>
        <taxon>Pseudonocardiaceae</taxon>
        <taxon>Saccharothrix</taxon>
    </lineage>
</organism>
<name>A0A918AHD5_9PSEU</name>